<evidence type="ECO:0000256" key="1">
    <source>
        <dbReference type="ARBA" id="ARBA00001541"/>
    </source>
</evidence>
<evidence type="ECO:0000256" key="5">
    <source>
        <dbReference type="ARBA" id="ARBA00022691"/>
    </source>
</evidence>
<dbReference type="InterPro" id="IPR035965">
    <property type="entry name" value="PAS-like_dom_sf"/>
</dbReference>
<dbReference type="RefSeq" id="WP_162273528.1">
    <property type="nucleotide sequence ID" value="NZ_FOFO01000021.1"/>
</dbReference>
<dbReference type="SUPFAM" id="SSF53335">
    <property type="entry name" value="S-adenosyl-L-methionine-dependent methyltransferases"/>
    <property type="match status" value="1"/>
</dbReference>
<dbReference type="SUPFAM" id="SSF52738">
    <property type="entry name" value="Methylesterase CheB, C-terminal domain"/>
    <property type="match status" value="1"/>
</dbReference>
<keyword evidence="4" id="KW-0808">Transferase</keyword>
<dbReference type="PANTHER" id="PTHR24422">
    <property type="entry name" value="CHEMOTAXIS PROTEIN METHYLTRANSFERASE"/>
    <property type="match status" value="1"/>
</dbReference>
<dbReference type="SUPFAM" id="SSF55785">
    <property type="entry name" value="PYP-like sensor domain (PAS domain)"/>
    <property type="match status" value="1"/>
</dbReference>
<dbReference type="EMBL" id="FOFO01000021">
    <property type="protein sequence ID" value="SEQ24380.1"/>
    <property type="molecule type" value="Genomic_DNA"/>
</dbReference>
<feature type="coiled-coil region" evidence="7">
    <location>
        <begin position="693"/>
        <end position="762"/>
    </location>
</feature>
<dbReference type="InterPro" id="IPR000780">
    <property type="entry name" value="CheR_MeTrfase"/>
</dbReference>
<feature type="active site" evidence="6">
    <location>
        <position position="63"/>
    </location>
</feature>
<dbReference type="PRINTS" id="PR00996">
    <property type="entry name" value="CHERMTFRASE"/>
</dbReference>
<dbReference type="InterPro" id="IPR035909">
    <property type="entry name" value="CheB_C"/>
</dbReference>
<dbReference type="PROSITE" id="PS50122">
    <property type="entry name" value="CHEB"/>
    <property type="match status" value="1"/>
</dbReference>
<dbReference type="GO" id="GO:0005737">
    <property type="term" value="C:cytoplasm"/>
    <property type="evidence" value="ECO:0007669"/>
    <property type="project" value="InterPro"/>
</dbReference>
<dbReference type="InterPro" id="IPR022641">
    <property type="entry name" value="CheR_N"/>
</dbReference>
<dbReference type="InterPro" id="IPR022642">
    <property type="entry name" value="CheR_C"/>
</dbReference>
<name>A0A1H9EF78_9GAMM</name>
<keyword evidence="3" id="KW-0489">Methyltransferase</keyword>
<dbReference type="AlphaFoldDB" id="A0A1H9EF78"/>
<gene>
    <name evidence="11" type="ORF">SAMN05421693_12149</name>
</gene>
<evidence type="ECO:0000256" key="8">
    <source>
        <dbReference type="SAM" id="MobiDB-lite"/>
    </source>
</evidence>
<dbReference type="InterPro" id="IPR050903">
    <property type="entry name" value="Bact_Chemotaxis_MeTrfase"/>
</dbReference>
<proteinExistence type="predicted"/>
<feature type="active site" evidence="6">
    <location>
        <position position="181"/>
    </location>
</feature>
<evidence type="ECO:0000256" key="6">
    <source>
        <dbReference type="PROSITE-ProRule" id="PRU00050"/>
    </source>
</evidence>
<dbReference type="Pfam" id="PF03705">
    <property type="entry name" value="CheR_N"/>
    <property type="match status" value="1"/>
</dbReference>
<dbReference type="GO" id="GO:0032259">
    <property type="term" value="P:methylation"/>
    <property type="evidence" value="ECO:0007669"/>
    <property type="project" value="UniProtKB-KW"/>
</dbReference>
<evidence type="ECO:0000313" key="12">
    <source>
        <dbReference type="Proteomes" id="UP000199496"/>
    </source>
</evidence>
<keyword evidence="7" id="KW-0175">Coiled coil</keyword>
<reference evidence="11 12" key="1">
    <citation type="submission" date="2016-10" db="EMBL/GenBank/DDBJ databases">
        <authorList>
            <person name="de Groot N.N."/>
        </authorList>
    </citation>
    <scope>NUCLEOTIDE SEQUENCE [LARGE SCALE GENOMIC DNA]</scope>
    <source>
        <strain evidence="11 12">B7-7</strain>
    </source>
</reference>
<feature type="compositionally biased region" description="Polar residues" evidence="8">
    <location>
        <begin position="1"/>
        <end position="23"/>
    </location>
</feature>
<dbReference type="GO" id="GO:0008983">
    <property type="term" value="F:protein-glutamate O-methyltransferase activity"/>
    <property type="evidence" value="ECO:0007669"/>
    <property type="project" value="UniProtKB-EC"/>
</dbReference>
<dbReference type="SUPFAM" id="SSF47757">
    <property type="entry name" value="Chemotaxis receptor methyltransferase CheR, N-terminal domain"/>
    <property type="match status" value="1"/>
</dbReference>
<keyword evidence="5" id="KW-0949">S-adenosyl-L-methionine</keyword>
<organism evidence="11 12">
    <name type="scientific">Ectothiorhodospira magna</name>
    <dbReference type="NCBI Taxonomy" id="867345"/>
    <lineage>
        <taxon>Bacteria</taxon>
        <taxon>Pseudomonadati</taxon>
        <taxon>Pseudomonadota</taxon>
        <taxon>Gammaproteobacteria</taxon>
        <taxon>Chromatiales</taxon>
        <taxon>Ectothiorhodospiraceae</taxon>
        <taxon>Ectothiorhodospira</taxon>
    </lineage>
</organism>
<dbReference type="OrthoDB" id="9816309at2"/>
<evidence type="ECO:0000256" key="3">
    <source>
        <dbReference type="ARBA" id="ARBA00022603"/>
    </source>
</evidence>
<accession>A0A1H9EF78</accession>
<dbReference type="Gene3D" id="3.40.50.150">
    <property type="entry name" value="Vaccinia Virus protein VP39"/>
    <property type="match status" value="1"/>
</dbReference>
<keyword evidence="6" id="KW-0145">Chemotaxis</keyword>
<comment type="catalytic activity">
    <reaction evidence="1">
        <text>L-glutamyl-[protein] + S-adenosyl-L-methionine = [protein]-L-glutamate 5-O-methyl ester + S-adenosyl-L-homocysteine</text>
        <dbReference type="Rhea" id="RHEA:24452"/>
        <dbReference type="Rhea" id="RHEA-COMP:10208"/>
        <dbReference type="Rhea" id="RHEA-COMP:10311"/>
        <dbReference type="ChEBI" id="CHEBI:29973"/>
        <dbReference type="ChEBI" id="CHEBI:57856"/>
        <dbReference type="ChEBI" id="CHEBI:59789"/>
        <dbReference type="ChEBI" id="CHEBI:82795"/>
        <dbReference type="EC" id="2.1.1.80"/>
    </reaction>
</comment>
<protein>
    <recommendedName>
        <fullName evidence="2">protein-glutamate O-methyltransferase</fullName>
        <ecNumber evidence="2">2.1.1.80</ecNumber>
    </recommendedName>
</protein>
<feature type="domain" description="CheB-type methylesterase" evidence="9">
    <location>
        <begin position="49"/>
        <end position="232"/>
    </location>
</feature>
<dbReference type="CDD" id="cd16434">
    <property type="entry name" value="CheB-CheR_fusion"/>
    <property type="match status" value="1"/>
</dbReference>
<evidence type="ECO:0000256" key="4">
    <source>
        <dbReference type="ARBA" id="ARBA00022679"/>
    </source>
</evidence>
<dbReference type="GO" id="GO:0006935">
    <property type="term" value="P:chemotaxis"/>
    <property type="evidence" value="ECO:0007669"/>
    <property type="project" value="UniProtKB-UniRule"/>
</dbReference>
<dbReference type="Gene3D" id="1.10.155.10">
    <property type="entry name" value="Chemotaxis receptor methyltransferase CheR, N-terminal domain"/>
    <property type="match status" value="1"/>
</dbReference>
<evidence type="ECO:0000259" key="9">
    <source>
        <dbReference type="PROSITE" id="PS50122"/>
    </source>
</evidence>
<dbReference type="Pfam" id="PF01739">
    <property type="entry name" value="CheR"/>
    <property type="match status" value="1"/>
</dbReference>
<evidence type="ECO:0000256" key="7">
    <source>
        <dbReference type="SAM" id="Coils"/>
    </source>
</evidence>
<dbReference type="Gene3D" id="3.30.450.20">
    <property type="entry name" value="PAS domain"/>
    <property type="match status" value="1"/>
</dbReference>
<dbReference type="GO" id="GO:0000156">
    <property type="term" value="F:phosphorelay response regulator activity"/>
    <property type="evidence" value="ECO:0007669"/>
    <property type="project" value="InterPro"/>
</dbReference>
<sequence length="1021" mass="111846">MNQKTDTHPVTQPQSAAEPQEATQMPEGLADACESSEAEEQQNIAETTPRSGFQGHVVGIGASAGGLEALEQLFNCMPGGTEAAFVVVQHLSPDHKSLMANLLARHTSMPVVTVRDAMEIEAETIYLIPPGNLMTISEGQLRLSPKNPKALSLPIDLFFSSLAQEFRDRCIGVILSGTGSDGTRGSVAINDAGGLLLAQNPENAKFDGMPRSVIATGLVDEILPAELLGRRIKDHILQKPETRVGPPPRIPSDPDTGSSLEGIFHLLHNHGGVNFRDYKPATVLRRIERRMQVRHVPDFEHYLELLDGDSGEVSVLRREILIPVTNFFRDPEAFDALATKVVDQVVQQSSASHPIRVWVAGMSTGEEAYSIAILFAEAFERARRWPDIKIFATDVEQKNVDAASAGTFSEAIMAEVSPERLERFFIKRGSHFVVKPELRQTLVFARHNLLEDPPFTRMDMVSCRNVLIYFVPGAQERALRRFQYALAPGGYLFLGSSESLAGLSSDFTPVSSKYKLFQMLRSTTLPLDSHGSSALLGARVSSSSRVRRTGIQGNQPRDASAIDTAQQLLLRDHAPPSVLLSDTLDLIHIFGEAQRYLHFPSGSISLEVSKLLPSGIVPVAQALLRRAAKASGVVRSEASTFKLPDGTSQRLCVSARRLGGDERNPGFLLLSFESLVSSSSSEGSEGGQPMDVNMEAQERIQSLEQELAATRESLQATIEELEASNEELQATNEEMMASNEELQSSNEELQSVNEELYTVNAENQEKIQILNRLNADLDSMAKAASIATLFLDESLRITRFTPEATHIFKIRDGDVGRPLDDFSHSLDYPNLMSDLRASLREGRMVEHEVSADSGHHYLLRILPYTLQGASSKGAVITLVDITSIRDVALLQAVLDSLDHHVAVLDHKGVVVMLNKHWQACAKDYGLLTLKGAQVGACYLQACKNSDQTADGIHARKAQEGVGKILNGEIESLGFEYPCDAAGAPRWFLMRAVKLQHPDGGAIVSHLEITDWVPERLKHNDN</sequence>
<evidence type="ECO:0000259" key="10">
    <source>
        <dbReference type="PROSITE" id="PS50123"/>
    </source>
</evidence>
<dbReference type="STRING" id="867345.SAMN05421693_12149"/>
<dbReference type="Pfam" id="PF01339">
    <property type="entry name" value="CheB_methylest"/>
    <property type="match status" value="1"/>
</dbReference>
<dbReference type="GO" id="GO:0008984">
    <property type="term" value="F:protein-glutamate methylesterase activity"/>
    <property type="evidence" value="ECO:0007669"/>
    <property type="project" value="InterPro"/>
</dbReference>
<dbReference type="InterPro" id="IPR000673">
    <property type="entry name" value="Sig_transdc_resp-reg_Me-estase"/>
</dbReference>
<feature type="active site" evidence="6">
    <location>
        <position position="90"/>
    </location>
</feature>
<keyword evidence="6" id="KW-0378">Hydrolase</keyword>
<dbReference type="EC" id="2.1.1.80" evidence="2"/>
<dbReference type="PROSITE" id="PS50123">
    <property type="entry name" value="CHER"/>
    <property type="match status" value="1"/>
</dbReference>
<evidence type="ECO:0000256" key="2">
    <source>
        <dbReference type="ARBA" id="ARBA00012534"/>
    </source>
</evidence>
<feature type="compositionally biased region" description="Polar residues" evidence="8">
    <location>
        <begin position="41"/>
        <end position="51"/>
    </location>
</feature>
<dbReference type="Proteomes" id="UP000199496">
    <property type="component" value="Unassembled WGS sequence"/>
</dbReference>
<feature type="domain" description="CheR-type methyltransferase" evidence="10">
    <location>
        <begin position="266"/>
        <end position="530"/>
    </location>
</feature>
<keyword evidence="12" id="KW-1185">Reference proteome</keyword>
<dbReference type="InterPro" id="IPR029063">
    <property type="entry name" value="SAM-dependent_MTases_sf"/>
</dbReference>
<evidence type="ECO:0000313" key="11">
    <source>
        <dbReference type="EMBL" id="SEQ24380.1"/>
    </source>
</evidence>
<dbReference type="SMART" id="SM00138">
    <property type="entry name" value="MeTrc"/>
    <property type="match status" value="1"/>
</dbReference>
<dbReference type="Pfam" id="PF13596">
    <property type="entry name" value="PAS_10"/>
    <property type="match status" value="1"/>
</dbReference>
<dbReference type="Gene3D" id="3.40.50.180">
    <property type="entry name" value="Methylesterase CheB, C-terminal domain"/>
    <property type="match status" value="1"/>
</dbReference>
<dbReference type="InterPro" id="IPR036804">
    <property type="entry name" value="CheR_N_sf"/>
</dbReference>
<feature type="region of interest" description="Disordered" evidence="8">
    <location>
        <begin position="1"/>
        <end position="55"/>
    </location>
</feature>